<accession>A0AAD5TTG8</accession>
<gene>
    <name evidence="1" type="ORF">HK099_002450</name>
</gene>
<dbReference type="EMBL" id="JADGJW010001808">
    <property type="protein sequence ID" value="KAJ3200945.1"/>
    <property type="molecule type" value="Genomic_DNA"/>
</dbReference>
<evidence type="ECO:0000313" key="2">
    <source>
        <dbReference type="Proteomes" id="UP001211065"/>
    </source>
</evidence>
<evidence type="ECO:0000313" key="1">
    <source>
        <dbReference type="EMBL" id="KAJ3200945.1"/>
    </source>
</evidence>
<name>A0AAD5TTG8_9FUNG</name>
<proteinExistence type="predicted"/>
<keyword evidence="2" id="KW-1185">Reference proteome</keyword>
<organism evidence="1 2">
    <name type="scientific">Clydaea vesicula</name>
    <dbReference type="NCBI Taxonomy" id="447962"/>
    <lineage>
        <taxon>Eukaryota</taxon>
        <taxon>Fungi</taxon>
        <taxon>Fungi incertae sedis</taxon>
        <taxon>Chytridiomycota</taxon>
        <taxon>Chytridiomycota incertae sedis</taxon>
        <taxon>Chytridiomycetes</taxon>
        <taxon>Lobulomycetales</taxon>
        <taxon>Lobulomycetaceae</taxon>
        <taxon>Clydaea</taxon>
    </lineage>
</organism>
<feature type="non-terminal residue" evidence="1">
    <location>
        <position position="66"/>
    </location>
</feature>
<dbReference type="Proteomes" id="UP001211065">
    <property type="component" value="Unassembled WGS sequence"/>
</dbReference>
<sequence length="66" mass="7042">MSISVKGYSVGILGISIISGSILNSTKPDSLFLRSVNNTNSNLSSPFQRSTAATHSPHQQFIIALH</sequence>
<reference evidence="1" key="1">
    <citation type="submission" date="2020-05" db="EMBL/GenBank/DDBJ databases">
        <title>Phylogenomic resolution of chytrid fungi.</title>
        <authorList>
            <person name="Stajich J.E."/>
            <person name="Amses K."/>
            <person name="Simmons R."/>
            <person name="Seto K."/>
            <person name="Myers J."/>
            <person name="Bonds A."/>
            <person name="Quandt C.A."/>
            <person name="Barry K."/>
            <person name="Liu P."/>
            <person name="Grigoriev I."/>
            <person name="Longcore J.E."/>
            <person name="James T.Y."/>
        </authorList>
    </citation>
    <scope>NUCLEOTIDE SEQUENCE</scope>
    <source>
        <strain evidence="1">JEL0476</strain>
    </source>
</reference>
<dbReference type="AlphaFoldDB" id="A0AAD5TTG8"/>
<protein>
    <submittedName>
        <fullName evidence="1">Uncharacterized protein</fullName>
    </submittedName>
</protein>
<comment type="caution">
    <text evidence="1">The sequence shown here is derived from an EMBL/GenBank/DDBJ whole genome shotgun (WGS) entry which is preliminary data.</text>
</comment>